<feature type="coiled-coil region" evidence="1">
    <location>
        <begin position="534"/>
        <end position="685"/>
    </location>
</feature>
<sequence length="806" mass="90637">MNLKLFLSDSYRRSIDRKLDKLVLNYQVDKKHQENHLKPRIVTPNMKKNTVTSKNTKSSSSLATSNAKKGIIKTLDDKNCAESMEFARTVYFEKCKDLKLKPNSLGEKRFVEQFVNSIHEKSLQLSGLGVGPNCMSILINLIATNPNFVVIDLSLNRIGDKGIEVLCRYIIQDAPFIYLDLRSNGIGIQGSTSLFNSLCMNTHITSLDFSTINGIERNRIGTEACLALANFLRKNQTIASLNLAMCGITAEGCRALGMSLPLNTSLTHLDLTANRFGTLGSDYLFSQKNSFACLTTLILSRNALDDEASDAICAQVETSKTIRNLNLSYNNLGKHFLNTLYDALMNGQSSLESLNLSANHFDHDAIKSLHLIVRDFTIKHFDFSYNILTTKVISDIVNAAEKNESLTSLDLTETHLNDQGAQSIAQMIETHPNLQRLILAQNKITDEGGYPIATALAQNTSLSHLSLSDNELKDKTADAILTSLRTNKTIADIDVSYNDFSCMSYVLLKRMIEEHKRTLNSNVHEIVEKHIEYLKGEEQKLFDCRNEIKLKEENIIEANDTFEQRKIDLVDLTQTKTAEIDQAEIDLKNIKEKYLEVTELQREKSRLHTILKKDLEQKQRDATDELQKLQIKRQQLQSRRDRCELKKVEQATNAQKQIDDLKFKLSEAREQLKMAIYDAKEKKKQAILEESLEKQESKNDDEKKVDKNRKSPKTKKNKKEKKKKIDKEPSKSGDDQIGLEKVGDTSEAESVMSSTAAATIANALSAMESARSALQSKVSVSSFVSQVDAIAENGEESADLSSIDEK</sequence>
<dbReference type="Proteomes" id="UP001470230">
    <property type="component" value="Unassembled WGS sequence"/>
</dbReference>
<organism evidence="3 4">
    <name type="scientific">Tritrichomonas musculus</name>
    <dbReference type="NCBI Taxonomy" id="1915356"/>
    <lineage>
        <taxon>Eukaryota</taxon>
        <taxon>Metamonada</taxon>
        <taxon>Parabasalia</taxon>
        <taxon>Tritrichomonadida</taxon>
        <taxon>Tritrichomonadidae</taxon>
        <taxon>Tritrichomonas</taxon>
    </lineage>
</organism>
<feature type="compositionally biased region" description="Basic residues" evidence="2">
    <location>
        <begin position="710"/>
        <end position="722"/>
    </location>
</feature>
<gene>
    <name evidence="3" type="ORF">M9Y10_029587</name>
</gene>
<evidence type="ECO:0000256" key="2">
    <source>
        <dbReference type="SAM" id="MobiDB-lite"/>
    </source>
</evidence>
<reference evidence="3 4" key="1">
    <citation type="submission" date="2024-04" db="EMBL/GenBank/DDBJ databases">
        <title>Tritrichomonas musculus Genome.</title>
        <authorList>
            <person name="Alves-Ferreira E."/>
            <person name="Grigg M."/>
            <person name="Lorenzi H."/>
            <person name="Galac M."/>
        </authorList>
    </citation>
    <scope>NUCLEOTIDE SEQUENCE [LARGE SCALE GENOMIC DNA]</scope>
    <source>
        <strain evidence="3 4">EAF2021</strain>
    </source>
</reference>
<dbReference type="InterPro" id="IPR032675">
    <property type="entry name" value="LRR_dom_sf"/>
</dbReference>
<feature type="compositionally biased region" description="Basic and acidic residues" evidence="2">
    <location>
        <begin position="690"/>
        <end position="709"/>
    </location>
</feature>
<keyword evidence="4" id="KW-1185">Reference proteome</keyword>
<accession>A0ABR2KMS4</accession>
<evidence type="ECO:0000256" key="1">
    <source>
        <dbReference type="SAM" id="Coils"/>
    </source>
</evidence>
<dbReference type="Pfam" id="PF13516">
    <property type="entry name" value="LRR_6"/>
    <property type="match status" value="6"/>
</dbReference>
<dbReference type="InterPro" id="IPR052394">
    <property type="entry name" value="LRR-containing"/>
</dbReference>
<comment type="caution">
    <text evidence="3">The sequence shown here is derived from an EMBL/GenBank/DDBJ whole genome shotgun (WGS) entry which is preliminary data.</text>
</comment>
<keyword evidence="1" id="KW-0175">Coiled coil</keyword>
<feature type="compositionally biased region" description="Basic and acidic residues" evidence="2">
    <location>
        <begin position="723"/>
        <end position="734"/>
    </location>
</feature>
<dbReference type="SUPFAM" id="SSF52047">
    <property type="entry name" value="RNI-like"/>
    <property type="match status" value="1"/>
</dbReference>
<feature type="region of interest" description="Disordered" evidence="2">
    <location>
        <begin position="690"/>
        <end position="753"/>
    </location>
</feature>
<evidence type="ECO:0000313" key="3">
    <source>
        <dbReference type="EMBL" id="KAK8892361.1"/>
    </source>
</evidence>
<protein>
    <recommendedName>
        <fullName evidence="5">Leucine Rich Repeat family protein</fullName>
    </recommendedName>
</protein>
<evidence type="ECO:0008006" key="5">
    <source>
        <dbReference type="Google" id="ProtNLM"/>
    </source>
</evidence>
<dbReference type="Gene3D" id="3.80.10.10">
    <property type="entry name" value="Ribonuclease Inhibitor"/>
    <property type="match status" value="3"/>
</dbReference>
<dbReference type="PANTHER" id="PTHR24114">
    <property type="entry name" value="LEUCINE RICH REPEAT FAMILY PROTEIN"/>
    <property type="match status" value="1"/>
</dbReference>
<evidence type="ECO:0000313" key="4">
    <source>
        <dbReference type="Proteomes" id="UP001470230"/>
    </source>
</evidence>
<dbReference type="InterPro" id="IPR001611">
    <property type="entry name" value="Leu-rich_rpt"/>
</dbReference>
<dbReference type="SMART" id="SM00368">
    <property type="entry name" value="LRR_RI"/>
    <property type="match status" value="9"/>
</dbReference>
<proteinExistence type="predicted"/>
<name>A0ABR2KMS4_9EUKA</name>
<dbReference type="EMBL" id="JAPFFF010000004">
    <property type="protein sequence ID" value="KAK8892361.1"/>
    <property type="molecule type" value="Genomic_DNA"/>
</dbReference>
<dbReference type="PANTHER" id="PTHR24114:SF2">
    <property type="entry name" value="F-BOX DOMAIN-CONTAINING PROTEIN-RELATED"/>
    <property type="match status" value="1"/>
</dbReference>